<accession>A0A1T4YJ00</accession>
<dbReference type="Proteomes" id="UP000190774">
    <property type="component" value="Unassembled WGS sequence"/>
</dbReference>
<protein>
    <submittedName>
        <fullName evidence="1">Uncharacterized protein</fullName>
    </submittedName>
</protein>
<evidence type="ECO:0000313" key="2">
    <source>
        <dbReference type="Proteomes" id="UP000190774"/>
    </source>
</evidence>
<dbReference type="EMBL" id="FUYE01000012">
    <property type="protein sequence ID" value="SKB01807.1"/>
    <property type="molecule type" value="Genomic_DNA"/>
</dbReference>
<reference evidence="2" key="1">
    <citation type="submission" date="2017-02" db="EMBL/GenBank/DDBJ databases">
        <authorList>
            <person name="Varghese N."/>
            <person name="Submissions S."/>
        </authorList>
    </citation>
    <scope>NUCLEOTIDE SEQUENCE [LARGE SCALE GENOMIC DNA]</scope>
    <source>
        <strain evidence="2">ATCC 700200</strain>
    </source>
</reference>
<keyword evidence="2" id="KW-1185">Reference proteome</keyword>
<gene>
    <name evidence="1" type="ORF">SAMN02745166_03465</name>
</gene>
<evidence type="ECO:0000313" key="1">
    <source>
        <dbReference type="EMBL" id="SKB01807.1"/>
    </source>
</evidence>
<name>A0A1T4YJ00_9BACT</name>
<sequence length="50" mass="5876">MTGLIDLMCIGYYYSVRPSPFLRHGDFRWLSDSEECDLHPAQKMLRIISL</sequence>
<dbReference type="AlphaFoldDB" id="A0A1T4YJ00"/>
<proteinExistence type="predicted"/>
<organism evidence="1 2">
    <name type="scientific">Prosthecobacter debontii</name>
    <dbReference type="NCBI Taxonomy" id="48467"/>
    <lineage>
        <taxon>Bacteria</taxon>
        <taxon>Pseudomonadati</taxon>
        <taxon>Verrucomicrobiota</taxon>
        <taxon>Verrucomicrobiia</taxon>
        <taxon>Verrucomicrobiales</taxon>
        <taxon>Verrucomicrobiaceae</taxon>
        <taxon>Prosthecobacter</taxon>
    </lineage>
</organism>